<dbReference type="RefSeq" id="WP_171000998.1">
    <property type="nucleotide sequence ID" value="NZ_BJDK01000001.1"/>
</dbReference>
<comment type="caution">
    <text evidence="1">The sequence shown here is derived from an EMBL/GenBank/DDBJ whole genome shotgun (WGS) entry which is preliminary data.</text>
</comment>
<evidence type="ECO:0008006" key="3">
    <source>
        <dbReference type="Google" id="ProtNLM"/>
    </source>
</evidence>
<reference evidence="2" key="1">
    <citation type="journal article" date="2019" name="Int. J. Syst. Evol. Microbiol.">
        <title>The Global Catalogue of Microorganisms (GCM) 10K type strain sequencing project: providing services to taxonomists for standard genome sequencing and annotation.</title>
        <authorList>
            <consortium name="The Broad Institute Genomics Platform"/>
            <consortium name="The Broad Institute Genome Sequencing Center for Infectious Disease"/>
            <person name="Wu L."/>
            <person name="Ma J."/>
        </authorList>
    </citation>
    <scope>NUCLEOTIDE SEQUENCE [LARGE SCALE GENOMIC DNA]</scope>
    <source>
        <strain evidence="2">CCM 8932</strain>
    </source>
</reference>
<keyword evidence="2" id="KW-1185">Reference proteome</keyword>
<sequence>MLNVIICEDDPTILATHRLIVKNYVKEHPELAIHITLATAKPAEVETYLTYNTGQKNLYLLAISFPDSKTRGLKLATMIRKYDYQAQIIFISDQLGLKKRAARQTGAWLDFIDQTTDTASQQVRLHQDLCCLTICYPPCERLTRLTS</sequence>
<gene>
    <name evidence="1" type="ORF">ACFP3T_02750</name>
</gene>
<protein>
    <recommendedName>
        <fullName evidence="3">Response regulator</fullName>
    </recommendedName>
</protein>
<evidence type="ECO:0000313" key="1">
    <source>
        <dbReference type="EMBL" id="MFC6163590.1"/>
    </source>
</evidence>
<dbReference type="EMBL" id="JBHSSD010000009">
    <property type="protein sequence ID" value="MFC6163590.1"/>
    <property type="molecule type" value="Genomic_DNA"/>
</dbReference>
<dbReference type="Gene3D" id="3.40.50.2300">
    <property type="match status" value="1"/>
</dbReference>
<organism evidence="1 2">
    <name type="scientific">Lactiplantibacillus dongliensis</name>
    <dbReference type="NCBI Taxonomy" id="2559919"/>
    <lineage>
        <taxon>Bacteria</taxon>
        <taxon>Bacillati</taxon>
        <taxon>Bacillota</taxon>
        <taxon>Bacilli</taxon>
        <taxon>Lactobacillales</taxon>
        <taxon>Lactobacillaceae</taxon>
        <taxon>Lactiplantibacillus</taxon>
    </lineage>
</organism>
<dbReference type="Proteomes" id="UP001596253">
    <property type="component" value="Unassembled WGS sequence"/>
</dbReference>
<name>A0ABW1R276_9LACO</name>
<proteinExistence type="predicted"/>
<evidence type="ECO:0000313" key="2">
    <source>
        <dbReference type="Proteomes" id="UP001596253"/>
    </source>
</evidence>
<accession>A0ABW1R276</accession>